<dbReference type="EMBL" id="KZ502717">
    <property type="protein sequence ID" value="PKU73898.1"/>
    <property type="molecule type" value="Genomic_DNA"/>
</dbReference>
<organism evidence="1 2">
    <name type="scientific">Dendrobium catenatum</name>
    <dbReference type="NCBI Taxonomy" id="906689"/>
    <lineage>
        <taxon>Eukaryota</taxon>
        <taxon>Viridiplantae</taxon>
        <taxon>Streptophyta</taxon>
        <taxon>Embryophyta</taxon>
        <taxon>Tracheophyta</taxon>
        <taxon>Spermatophyta</taxon>
        <taxon>Magnoliopsida</taxon>
        <taxon>Liliopsida</taxon>
        <taxon>Asparagales</taxon>
        <taxon>Orchidaceae</taxon>
        <taxon>Epidendroideae</taxon>
        <taxon>Malaxideae</taxon>
        <taxon>Dendrobiinae</taxon>
        <taxon>Dendrobium</taxon>
    </lineage>
</organism>
<proteinExistence type="predicted"/>
<gene>
    <name evidence="1" type="ORF">MA16_Dca021210</name>
</gene>
<evidence type="ECO:0000313" key="2">
    <source>
        <dbReference type="Proteomes" id="UP000233837"/>
    </source>
</evidence>
<sequence length="125" mass="12822">MTLPNVVGEEAILTLNNCMVNCIDDGGKDDVVNFDSAALELDATGLLGRPSEAVNVGVSNDALALKGTENFIGAFCDGAVVGEALSPAVIVGNEVSLGVVAINLSIVSLVTPVVGLCRPPPWDWE</sequence>
<keyword evidence="2" id="KW-1185">Reference proteome</keyword>
<name>A0A2I0WE06_9ASPA</name>
<reference evidence="1 2" key="1">
    <citation type="journal article" date="2016" name="Sci. Rep.">
        <title>The Dendrobium catenatum Lindl. genome sequence provides insights into polysaccharide synthase, floral development and adaptive evolution.</title>
        <authorList>
            <person name="Zhang G.Q."/>
            <person name="Xu Q."/>
            <person name="Bian C."/>
            <person name="Tsai W.C."/>
            <person name="Yeh C.M."/>
            <person name="Liu K.W."/>
            <person name="Yoshida K."/>
            <person name="Zhang L.S."/>
            <person name="Chang S.B."/>
            <person name="Chen F."/>
            <person name="Shi Y."/>
            <person name="Su Y.Y."/>
            <person name="Zhang Y.Q."/>
            <person name="Chen L.J."/>
            <person name="Yin Y."/>
            <person name="Lin M."/>
            <person name="Huang H."/>
            <person name="Deng H."/>
            <person name="Wang Z.W."/>
            <person name="Zhu S.L."/>
            <person name="Zhao X."/>
            <person name="Deng C."/>
            <person name="Niu S.C."/>
            <person name="Huang J."/>
            <person name="Wang M."/>
            <person name="Liu G.H."/>
            <person name="Yang H.J."/>
            <person name="Xiao X.J."/>
            <person name="Hsiao Y.Y."/>
            <person name="Wu W.L."/>
            <person name="Chen Y.Y."/>
            <person name="Mitsuda N."/>
            <person name="Ohme-Takagi M."/>
            <person name="Luo Y.B."/>
            <person name="Van de Peer Y."/>
            <person name="Liu Z.J."/>
        </authorList>
    </citation>
    <scope>NUCLEOTIDE SEQUENCE [LARGE SCALE GENOMIC DNA]</scope>
    <source>
        <tissue evidence="1">The whole plant</tissue>
    </source>
</reference>
<evidence type="ECO:0000313" key="1">
    <source>
        <dbReference type="EMBL" id="PKU73898.1"/>
    </source>
</evidence>
<dbReference type="Proteomes" id="UP000233837">
    <property type="component" value="Unassembled WGS sequence"/>
</dbReference>
<protein>
    <submittedName>
        <fullName evidence="1">Uncharacterized protein</fullName>
    </submittedName>
</protein>
<reference evidence="1 2" key="2">
    <citation type="journal article" date="2017" name="Nature">
        <title>The Apostasia genome and the evolution of orchids.</title>
        <authorList>
            <person name="Zhang G.Q."/>
            <person name="Liu K.W."/>
            <person name="Li Z."/>
            <person name="Lohaus R."/>
            <person name="Hsiao Y.Y."/>
            <person name="Niu S.C."/>
            <person name="Wang J.Y."/>
            <person name="Lin Y.C."/>
            <person name="Xu Q."/>
            <person name="Chen L.J."/>
            <person name="Yoshida K."/>
            <person name="Fujiwara S."/>
            <person name="Wang Z.W."/>
            <person name="Zhang Y.Q."/>
            <person name="Mitsuda N."/>
            <person name="Wang M."/>
            <person name="Liu G.H."/>
            <person name="Pecoraro L."/>
            <person name="Huang H.X."/>
            <person name="Xiao X.J."/>
            <person name="Lin M."/>
            <person name="Wu X.Y."/>
            <person name="Wu W.L."/>
            <person name="Chen Y.Y."/>
            <person name="Chang S.B."/>
            <person name="Sakamoto S."/>
            <person name="Ohme-Takagi M."/>
            <person name="Yagi M."/>
            <person name="Zeng S.J."/>
            <person name="Shen C.Y."/>
            <person name="Yeh C.M."/>
            <person name="Luo Y.B."/>
            <person name="Tsai W.C."/>
            <person name="Van de Peer Y."/>
            <person name="Liu Z.J."/>
        </authorList>
    </citation>
    <scope>NUCLEOTIDE SEQUENCE [LARGE SCALE GENOMIC DNA]</scope>
    <source>
        <tissue evidence="1">The whole plant</tissue>
    </source>
</reference>
<accession>A0A2I0WE06</accession>
<dbReference type="AlphaFoldDB" id="A0A2I0WE06"/>